<dbReference type="EMBL" id="CASHSV030000024">
    <property type="protein sequence ID" value="CAJ2640335.1"/>
    <property type="molecule type" value="Genomic_DNA"/>
</dbReference>
<protein>
    <submittedName>
        <fullName evidence="1">Uncharacterized protein</fullName>
    </submittedName>
</protein>
<name>A0ACB0J844_TRIPR</name>
<proteinExistence type="predicted"/>
<gene>
    <name evidence="1" type="ORF">MILVUS5_LOCUS10204</name>
</gene>
<reference evidence="1" key="1">
    <citation type="submission" date="2023-10" db="EMBL/GenBank/DDBJ databases">
        <authorList>
            <person name="Rodriguez Cubillos JULIANA M."/>
            <person name="De Vega J."/>
        </authorList>
    </citation>
    <scope>NUCLEOTIDE SEQUENCE</scope>
</reference>
<evidence type="ECO:0000313" key="2">
    <source>
        <dbReference type="Proteomes" id="UP001177021"/>
    </source>
</evidence>
<evidence type="ECO:0000313" key="1">
    <source>
        <dbReference type="EMBL" id="CAJ2640335.1"/>
    </source>
</evidence>
<sequence>MSVHMDLEKSSSAMVFRHPIQSNNDLVRRFYLYNEEPHQIITPIHKFVIVYHHKLQLQANRWTSIFICVVDVQTLKYNLGQFSQEDGFFILVVLVDIVKVS</sequence>
<keyword evidence="2" id="KW-1185">Reference proteome</keyword>
<comment type="caution">
    <text evidence="1">The sequence shown here is derived from an EMBL/GenBank/DDBJ whole genome shotgun (WGS) entry which is preliminary data.</text>
</comment>
<organism evidence="1 2">
    <name type="scientific">Trifolium pratense</name>
    <name type="common">Red clover</name>
    <dbReference type="NCBI Taxonomy" id="57577"/>
    <lineage>
        <taxon>Eukaryota</taxon>
        <taxon>Viridiplantae</taxon>
        <taxon>Streptophyta</taxon>
        <taxon>Embryophyta</taxon>
        <taxon>Tracheophyta</taxon>
        <taxon>Spermatophyta</taxon>
        <taxon>Magnoliopsida</taxon>
        <taxon>eudicotyledons</taxon>
        <taxon>Gunneridae</taxon>
        <taxon>Pentapetalae</taxon>
        <taxon>rosids</taxon>
        <taxon>fabids</taxon>
        <taxon>Fabales</taxon>
        <taxon>Fabaceae</taxon>
        <taxon>Papilionoideae</taxon>
        <taxon>50 kb inversion clade</taxon>
        <taxon>NPAAA clade</taxon>
        <taxon>Hologalegina</taxon>
        <taxon>IRL clade</taxon>
        <taxon>Trifolieae</taxon>
        <taxon>Trifolium</taxon>
    </lineage>
</organism>
<accession>A0ACB0J844</accession>
<dbReference type="Proteomes" id="UP001177021">
    <property type="component" value="Unassembled WGS sequence"/>
</dbReference>